<reference evidence="3 4" key="1">
    <citation type="submission" date="2019-09" db="EMBL/GenBank/DDBJ databases">
        <title>Genome sequence of Hymenobacter sp. M3.</title>
        <authorList>
            <person name="Srinivasan S."/>
        </authorList>
    </citation>
    <scope>NUCLEOTIDE SEQUENCE [LARGE SCALE GENOMIC DNA]</scope>
    <source>
        <strain evidence="3 4">M3</strain>
    </source>
</reference>
<dbReference type="AlphaFoldDB" id="A0A7L4ZZ05"/>
<comment type="caution">
    <text evidence="3">The sequence shown here is derived from an EMBL/GenBank/DDBJ whole genome shotgun (WGS) entry which is preliminary data.</text>
</comment>
<organism evidence="3 4">
    <name type="scientific">Hymenobacter busanensis</name>
    <dbReference type="NCBI Taxonomy" id="2607656"/>
    <lineage>
        <taxon>Bacteria</taxon>
        <taxon>Pseudomonadati</taxon>
        <taxon>Bacteroidota</taxon>
        <taxon>Cytophagia</taxon>
        <taxon>Cytophagales</taxon>
        <taxon>Hymenobacteraceae</taxon>
        <taxon>Hymenobacter</taxon>
    </lineage>
</organism>
<dbReference type="RefSeq" id="WP_151078657.1">
    <property type="nucleotide sequence ID" value="NZ_CP047647.1"/>
</dbReference>
<feature type="coiled-coil region" evidence="1">
    <location>
        <begin position="271"/>
        <end position="348"/>
    </location>
</feature>
<evidence type="ECO:0000256" key="1">
    <source>
        <dbReference type="SAM" id="Coils"/>
    </source>
</evidence>
<feature type="region of interest" description="Disordered" evidence="2">
    <location>
        <begin position="371"/>
        <end position="392"/>
    </location>
</feature>
<evidence type="ECO:0000256" key="2">
    <source>
        <dbReference type="SAM" id="MobiDB-lite"/>
    </source>
</evidence>
<name>A0A7L4ZZ05_9BACT</name>
<keyword evidence="1" id="KW-0175">Coiled coil</keyword>
<proteinExistence type="predicted"/>
<protein>
    <submittedName>
        <fullName evidence="3">Uncharacterized protein</fullName>
    </submittedName>
</protein>
<sequence>MLHVLLASPFPDAARQAAFDAMRATLAGLPPDDTPTLLLGRIPLTADTALDAAVIRPHSITLLTLQPQGGQLRIPAFGHGAWLLEGLPLSAAGADNPFIAFRQQRDTFLRLLEPLLPAESVNAQFVTGLLVPMAPLTFGPDVEASMAAEPGSAQFQLLPQLGRLPRRLAQLATPAIDLTAADILELANQLAARWPAAPDVAAVPAAAPEVGAGTLGGSVQLAARQLWRWLGAEDVDDLPADTYELASRGEDRKHELEELQANLQHQVDAQLRALEAREAERERSIAQLRTELAQAQSAAAPQVAELQVRLRAETQAKEQVEQNIRQSQHDWQQRNQELDGKIQALERLIQQLQPVAGAPAAAESVAPPAAAAPSVAAPTPPRPAPSGASAAPAAASAPGLAATLGTISKKATSRVTHFARQLTLGQSAQTRGLWLASGIGLLLLLWVLSRFLTSVPTPYQENGRWGFAEDGKPIIEARYASVQPFEQGRAVVERDGAFGLIDEQGQEVVAPAYDALNPYHEGFARVRIGDVYTFIDEDGTEFDAYFYNAYDFAEGFAPVLDRRGWFYLSGAGPLPKRPRIFQEAYPFHNGLARVRVQGSYTFIDPEYLSDSTATTEPFGRYESATDFADGRATVRQNGRTFTIDRRARPVQD</sequence>
<dbReference type="Proteomes" id="UP000326380">
    <property type="component" value="Unassembled WGS sequence"/>
</dbReference>
<dbReference type="PANTHER" id="PTHR37841:SF1">
    <property type="entry name" value="DUF3298 DOMAIN-CONTAINING PROTEIN"/>
    <property type="match status" value="1"/>
</dbReference>
<dbReference type="PANTHER" id="PTHR37841">
    <property type="entry name" value="GLR2918 PROTEIN"/>
    <property type="match status" value="1"/>
</dbReference>
<dbReference type="InterPro" id="IPR032774">
    <property type="entry name" value="WG_beta_rep"/>
</dbReference>
<keyword evidence="4" id="KW-1185">Reference proteome</keyword>
<evidence type="ECO:0000313" key="3">
    <source>
        <dbReference type="EMBL" id="KAA9333237.1"/>
    </source>
</evidence>
<dbReference type="EMBL" id="VTWU01000003">
    <property type="protein sequence ID" value="KAA9333237.1"/>
    <property type="molecule type" value="Genomic_DNA"/>
</dbReference>
<dbReference type="Pfam" id="PF14903">
    <property type="entry name" value="WG_beta_rep"/>
    <property type="match status" value="4"/>
</dbReference>
<evidence type="ECO:0000313" key="4">
    <source>
        <dbReference type="Proteomes" id="UP000326380"/>
    </source>
</evidence>
<accession>A0A7L4ZZ05</accession>
<gene>
    <name evidence="3" type="ORF">F0P96_09675</name>
</gene>